<feature type="chain" id="PRO_5012935566" evidence="1">
    <location>
        <begin position="16"/>
        <end position="221"/>
    </location>
</feature>
<organism evidence="2 3">
    <name type="scientific">Ecytonucleospora hepatopenaei</name>
    <dbReference type="NCBI Taxonomy" id="646526"/>
    <lineage>
        <taxon>Eukaryota</taxon>
        <taxon>Fungi</taxon>
        <taxon>Fungi incertae sedis</taxon>
        <taxon>Microsporidia</taxon>
        <taxon>Enterocytozoonidae</taxon>
        <taxon>Ecytonucleospora</taxon>
    </lineage>
</organism>
<comment type="caution">
    <text evidence="2">The sequence shown here is derived from an EMBL/GenBank/DDBJ whole genome shotgun (WGS) entry which is preliminary data.</text>
</comment>
<proteinExistence type="predicted"/>
<name>A0A1W0E7Q7_9MICR</name>
<sequence>MFLQTILLFVKNVFAAAAYEKYSNEHSYDCYDEEDVSLDIKNFFETDSGAKIFPPTGKCHDEFLKFFKENLEKIHDFRVIEAIFCDLFDKKVDDTTECTVKKTLLKLIQIKLYKNSFKDVEKSDQQKHETNLEILRHEVRSLKEAKQTKPYGWTQESDDAELEKQISVKIEEINKIKLKLEIITIFETCLKTIFYCLKASKIEMTFNKILEILEEKQKTIE</sequence>
<dbReference type="AlphaFoldDB" id="A0A1W0E7Q7"/>
<gene>
    <name evidence="2" type="ORF">EHP00_2366</name>
</gene>
<reference evidence="2 3" key="1">
    <citation type="journal article" date="2017" name="Environ. Microbiol.">
        <title>Decay of the glycolytic pathway and adaptation to intranuclear parasitism within Enterocytozoonidae microsporidia.</title>
        <authorList>
            <person name="Wiredu Boakye D."/>
            <person name="Jaroenlak P."/>
            <person name="Prachumwat A."/>
            <person name="Williams T.A."/>
            <person name="Bateman K.S."/>
            <person name="Itsathitphaisarn O."/>
            <person name="Sritunyalucksana K."/>
            <person name="Paszkiewicz K.H."/>
            <person name="Moore K.A."/>
            <person name="Stentiford G.D."/>
            <person name="Williams B.A."/>
        </authorList>
    </citation>
    <scope>NUCLEOTIDE SEQUENCE [LARGE SCALE GENOMIC DNA]</scope>
    <source>
        <strain evidence="2 3">TH1</strain>
    </source>
</reference>
<protein>
    <submittedName>
        <fullName evidence="2">Uncharacterized protein</fullName>
    </submittedName>
</protein>
<evidence type="ECO:0000256" key="1">
    <source>
        <dbReference type="SAM" id="SignalP"/>
    </source>
</evidence>
<feature type="signal peptide" evidence="1">
    <location>
        <begin position="1"/>
        <end position="15"/>
    </location>
</feature>
<dbReference type="Proteomes" id="UP000192758">
    <property type="component" value="Unassembled WGS sequence"/>
</dbReference>
<dbReference type="VEuPathDB" id="MicrosporidiaDB:EHP00_2366"/>
<accession>A0A1W0E7Q7</accession>
<keyword evidence="3" id="KW-1185">Reference proteome</keyword>
<keyword evidence="1" id="KW-0732">Signal</keyword>
<evidence type="ECO:0000313" key="2">
    <source>
        <dbReference type="EMBL" id="OQS55280.1"/>
    </source>
</evidence>
<dbReference type="EMBL" id="MNPJ01000012">
    <property type="protein sequence ID" value="OQS55280.1"/>
    <property type="molecule type" value="Genomic_DNA"/>
</dbReference>
<evidence type="ECO:0000313" key="3">
    <source>
        <dbReference type="Proteomes" id="UP000192758"/>
    </source>
</evidence>